<organism evidence="1 2">
    <name type="scientific">Sphagnum jensenii</name>
    <dbReference type="NCBI Taxonomy" id="128206"/>
    <lineage>
        <taxon>Eukaryota</taxon>
        <taxon>Viridiplantae</taxon>
        <taxon>Streptophyta</taxon>
        <taxon>Embryophyta</taxon>
        <taxon>Bryophyta</taxon>
        <taxon>Sphagnophytina</taxon>
        <taxon>Sphagnopsida</taxon>
        <taxon>Sphagnales</taxon>
        <taxon>Sphagnaceae</taxon>
        <taxon>Sphagnum</taxon>
    </lineage>
</organism>
<evidence type="ECO:0000313" key="1">
    <source>
        <dbReference type="EMBL" id="CAK9856145.1"/>
    </source>
</evidence>
<dbReference type="EMBL" id="CAXHBF010000418">
    <property type="protein sequence ID" value="CAK9856145.1"/>
    <property type="molecule type" value="Genomic_DNA"/>
</dbReference>
<name>A0ABP0ZZJ1_9BRYO</name>
<feature type="non-terminal residue" evidence="1">
    <location>
        <position position="255"/>
    </location>
</feature>
<sequence>MTSPQGMNELFWGRDHEDVNDWAEKLTMAAECTTTFMVVDTDSYDVLLGLDFLIKIGAIVDVEQGLIQVRHGLGSDVEVLPLTMVNMLQKMNSATLTRDDATLENKHGNLDTIVRQPSLYKYVTTERLDALVSESDSDTNEDREGRLQLVEPVDDESEFGNTGLEDLVSLEGPQQILQLTLHKQADDLMKEEITDADNYADWIKWVADAEQGRHAVSGATNGAEMSVLLQVQQMDIADSHNSLKERMALSNNRKA</sequence>
<reference evidence="1" key="1">
    <citation type="submission" date="2024-03" db="EMBL/GenBank/DDBJ databases">
        <authorList>
            <consortium name="ELIXIR-Norway"/>
            <consortium name="Elixir Norway"/>
        </authorList>
    </citation>
    <scope>NUCLEOTIDE SEQUENCE</scope>
</reference>
<accession>A0ABP0ZZJ1</accession>
<protein>
    <submittedName>
        <fullName evidence="1">Uncharacterized protein</fullName>
    </submittedName>
</protein>
<dbReference type="Gene3D" id="2.40.70.10">
    <property type="entry name" value="Acid Proteases"/>
    <property type="match status" value="1"/>
</dbReference>
<keyword evidence="2" id="KW-1185">Reference proteome</keyword>
<comment type="caution">
    <text evidence="1">The sequence shown here is derived from an EMBL/GenBank/DDBJ whole genome shotgun (WGS) entry which is preliminary data.</text>
</comment>
<dbReference type="InterPro" id="IPR021109">
    <property type="entry name" value="Peptidase_aspartic_dom_sf"/>
</dbReference>
<gene>
    <name evidence="1" type="ORF">CSSPJE1EN2_LOCUS26077</name>
</gene>
<proteinExistence type="predicted"/>
<dbReference type="Proteomes" id="UP001497522">
    <property type="component" value="Unassembled WGS sequence"/>
</dbReference>
<evidence type="ECO:0000313" key="2">
    <source>
        <dbReference type="Proteomes" id="UP001497522"/>
    </source>
</evidence>